<evidence type="ECO:0000313" key="3">
    <source>
        <dbReference type="Proteomes" id="UP000199028"/>
    </source>
</evidence>
<gene>
    <name evidence="2" type="ORF">SAMN05216195_1025</name>
</gene>
<proteinExistence type="predicted"/>
<dbReference type="EMBL" id="FOFT01000002">
    <property type="protein sequence ID" value="SEQ26036.1"/>
    <property type="molecule type" value="Genomic_DNA"/>
</dbReference>
<feature type="compositionally biased region" description="Low complexity" evidence="1">
    <location>
        <begin position="8"/>
        <end position="17"/>
    </location>
</feature>
<evidence type="ECO:0000256" key="1">
    <source>
        <dbReference type="SAM" id="MobiDB-lite"/>
    </source>
</evidence>
<evidence type="ECO:0000313" key="2">
    <source>
        <dbReference type="EMBL" id="SEQ26036.1"/>
    </source>
</evidence>
<accession>A0A1H9EJU8</accession>
<evidence type="ECO:0008006" key="4">
    <source>
        <dbReference type="Google" id="ProtNLM"/>
    </source>
</evidence>
<dbReference type="OrthoDB" id="3846919at2"/>
<dbReference type="RefSeq" id="WP_090063648.1">
    <property type="nucleotide sequence ID" value="NZ_FOFT01000002.1"/>
</dbReference>
<name>A0A1H9EJU8_9PSEU</name>
<dbReference type="Proteomes" id="UP000199028">
    <property type="component" value="Unassembled WGS sequence"/>
</dbReference>
<organism evidence="2 3">
    <name type="scientific">Lentzea flaviverrucosa</name>
    <dbReference type="NCBI Taxonomy" id="200379"/>
    <lineage>
        <taxon>Bacteria</taxon>
        <taxon>Bacillati</taxon>
        <taxon>Actinomycetota</taxon>
        <taxon>Actinomycetes</taxon>
        <taxon>Pseudonocardiales</taxon>
        <taxon>Pseudonocardiaceae</taxon>
        <taxon>Lentzea</taxon>
    </lineage>
</organism>
<dbReference type="AlphaFoldDB" id="A0A1H9EJU8"/>
<protein>
    <recommendedName>
        <fullName evidence="4">Chromosome partitioning protein, ParB family</fullName>
    </recommendedName>
</protein>
<dbReference type="SUPFAM" id="SSF110849">
    <property type="entry name" value="ParB/Sulfiredoxin"/>
    <property type="match status" value="1"/>
</dbReference>
<dbReference type="InterPro" id="IPR036086">
    <property type="entry name" value="ParB/Sulfiredoxin_sf"/>
</dbReference>
<reference evidence="3" key="1">
    <citation type="submission" date="2016-10" db="EMBL/GenBank/DDBJ databases">
        <authorList>
            <person name="Varghese N."/>
            <person name="Submissions S."/>
        </authorList>
    </citation>
    <scope>NUCLEOTIDE SEQUENCE [LARGE SCALE GENOMIC DNA]</scope>
    <source>
        <strain evidence="3">CGMCC 4.578</strain>
    </source>
</reference>
<feature type="region of interest" description="Disordered" evidence="1">
    <location>
        <begin position="1"/>
        <end position="22"/>
    </location>
</feature>
<keyword evidence="3" id="KW-1185">Reference proteome</keyword>
<sequence length="182" mass="20217">MSTAIESTDQTATADTTPAEITPWAPGDSIKVITASEGYELLLANPHALFVGETITDNTRQTVVEDDTFDDDVKEFGVDVVIEARRDEEGVIRVHDGKMRTLAARKAGMDEVLVLVRPNDNDDERDATVKRIFSQLRINERRSDISNADKLAALHQLVLLNVTAKEIASQRHMPLKEAKKLH</sequence>